<protein>
    <submittedName>
        <fullName evidence="3">Sugar phosphate isomerase/epimerase</fullName>
    </submittedName>
</protein>
<feature type="domain" description="Xylose isomerase-like TIM barrel" evidence="2">
    <location>
        <begin position="57"/>
        <end position="290"/>
    </location>
</feature>
<accession>A0A1I0QLP0</accession>
<dbReference type="Pfam" id="PF01261">
    <property type="entry name" value="AP_endonuc_2"/>
    <property type="match status" value="1"/>
</dbReference>
<feature type="chain" id="PRO_5011588788" evidence="1">
    <location>
        <begin position="26"/>
        <end position="294"/>
    </location>
</feature>
<evidence type="ECO:0000313" key="4">
    <source>
        <dbReference type="Proteomes" id="UP000199437"/>
    </source>
</evidence>
<feature type="signal peptide" evidence="1">
    <location>
        <begin position="1"/>
        <end position="25"/>
    </location>
</feature>
<dbReference type="EMBL" id="FOIR01000002">
    <property type="protein sequence ID" value="SEW28154.1"/>
    <property type="molecule type" value="Genomic_DNA"/>
</dbReference>
<keyword evidence="4" id="KW-1185">Reference proteome</keyword>
<dbReference type="Gene3D" id="3.20.20.150">
    <property type="entry name" value="Divalent-metal-dependent TIM barrel enzymes"/>
    <property type="match status" value="1"/>
</dbReference>
<dbReference type="GO" id="GO:0016853">
    <property type="term" value="F:isomerase activity"/>
    <property type="evidence" value="ECO:0007669"/>
    <property type="project" value="UniProtKB-KW"/>
</dbReference>
<dbReference type="STRING" id="1267423.SAMN05216290_2452"/>
<name>A0A1I0QLP0_9BACT</name>
<dbReference type="Proteomes" id="UP000199437">
    <property type="component" value="Unassembled WGS sequence"/>
</dbReference>
<sequence>MNRRKFLSQSALASAGLLAAPSLFANSMEAKIKSFGFQVYTLRDVIYKDMEGTLSTMKKAGYDYAEFFDFAEGKLLQKPVKEAKAIIDKTKIKPRSIHVMTGAMAPEQKGTILNDWQMSVDAAAELGAEYLICAYLMDFERETIDQYKALAEKFNEAGEACKKAGIQFCYHNHDFEFQKIDGQLPYDILLKETDPDLMKMELDIYWAKYINVDPIKLFQADKGRYPLWHVKDLSAKQDRLMTEVGNGTIDWAEIFSHANDAGMKGFFVEQDRNFASDSVSSLQTSINYLKKLKY</sequence>
<dbReference type="GeneID" id="99987149"/>
<dbReference type="RefSeq" id="WP_090258865.1">
    <property type="nucleotide sequence ID" value="NZ_FOIR01000002.1"/>
</dbReference>
<organism evidence="3 4">
    <name type="scientific">Roseivirga pacifica</name>
    <dbReference type="NCBI Taxonomy" id="1267423"/>
    <lineage>
        <taxon>Bacteria</taxon>
        <taxon>Pseudomonadati</taxon>
        <taxon>Bacteroidota</taxon>
        <taxon>Cytophagia</taxon>
        <taxon>Cytophagales</taxon>
        <taxon>Roseivirgaceae</taxon>
        <taxon>Roseivirga</taxon>
    </lineage>
</organism>
<evidence type="ECO:0000259" key="2">
    <source>
        <dbReference type="Pfam" id="PF01261"/>
    </source>
</evidence>
<dbReference type="InterPro" id="IPR050312">
    <property type="entry name" value="IolE/XylAMocC-like"/>
</dbReference>
<dbReference type="PANTHER" id="PTHR12110">
    <property type="entry name" value="HYDROXYPYRUVATE ISOMERASE"/>
    <property type="match status" value="1"/>
</dbReference>
<evidence type="ECO:0000256" key="1">
    <source>
        <dbReference type="SAM" id="SignalP"/>
    </source>
</evidence>
<reference evidence="4" key="1">
    <citation type="submission" date="2016-10" db="EMBL/GenBank/DDBJ databases">
        <authorList>
            <person name="Varghese N."/>
            <person name="Submissions S."/>
        </authorList>
    </citation>
    <scope>NUCLEOTIDE SEQUENCE [LARGE SCALE GENOMIC DNA]</scope>
    <source>
        <strain evidence="4">CGMCC 1.12402</strain>
    </source>
</reference>
<dbReference type="PANTHER" id="PTHR12110:SF41">
    <property type="entry name" value="INOSOSE DEHYDRATASE"/>
    <property type="match status" value="1"/>
</dbReference>
<gene>
    <name evidence="3" type="ORF">SAMN05216290_2452</name>
</gene>
<dbReference type="InterPro" id="IPR013022">
    <property type="entry name" value="Xyl_isomerase-like_TIM-brl"/>
</dbReference>
<dbReference type="OrthoDB" id="9798407at2"/>
<evidence type="ECO:0000313" key="3">
    <source>
        <dbReference type="EMBL" id="SEW28154.1"/>
    </source>
</evidence>
<dbReference type="AlphaFoldDB" id="A0A1I0QLP0"/>
<proteinExistence type="predicted"/>
<keyword evidence="3" id="KW-0413">Isomerase</keyword>
<dbReference type="SUPFAM" id="SSF51658">
    <property type="entry name" value="Xylose isomerase-like"/>
    <property type="match status" value="1"/>
</dbReference>
<keyword evidence="1" id="KW-0732">Signal</keyword>
<dbReference type="InterPro" id="IPR036237">
    <property type="entry name" value="Xyl_isomerase-like_sf"/>
</dbReference>